<feature type="domain" description="YbaK/aminoacyl-tRNA synthetase-associated" evidence="4">
    <location>
        <begin position="32"/>
        <end position="143"/>
    </location>
</feature>
<dbReference type="NCBIfam" id="TIGR00011">
    <property type="entry name" value="YbaK_EbsC"/>
    <property type="match status" value="1"/>
</dbReference>
<reference evidence="5" key="1">
    <citation type="submission" date="2016-10" db="EMBL/GenBank/DDBJ databases">
        <authorList>
            <person name="de Groot N.N."/>
        </authorList>
    </citation>
    <scope>NUCLEOTIDE SEQUENCE</scope>
</reference>
<dbReference type="Pfam" id="PF04073">
    <property type="entry name" value="tRNA_edit"/>
    <property type="match status" value="1"/>
</dbReference>
<accession>A0A1W1EBN8</accession>
<dbReference type="EMBL" id="FPKX01000005">
    <property type="protein sequence ID" value="SFZ97436.1"/>
    <property type="molecule type" value="Genomic_DNA"/>
</dbReference>
<proteinExistence type="inferred from homology"/>
<evidence type="ECO:0000256" key="3">
    <source>
        <dbReference type="ARBA" id="ARBA00023239"/>
    </source>
</evidence>
<dbReference type="GO" id="GO:0002161">
    <property type="term" value="F:aminoacyl-tRNA deacylase activity"/>
    <property type="evidence" value="ECO:0007669"/>
    <property type="project" value="InterPro"/>
</dbReference>
<gene>
    <name evidence="5" type="ORF">MNB_SV-5-1755</name>
</gene>
<dbReference type="PIRSF" id="PIRSF006181">
    <property type="entry name" value="EbsC_YbaK"/>
    <property type="match status" value="1"/>
</dbReference>
<protein>
    <submittedName>
        <fullName evidence="5">Cys-tRNA(Pro) deacylase YbaK</fullName>
    </submittedName>
</protein>
<dbReference type="PANTHER" id="PTHR30411">
    <property type="entry name" value="CYTOPLASMIC PROTEIN"/>
    <property type="match status" value="1"/>
</dbReference>
<evidence type="ECO:0000313" key="5">
    <source>
        <dbReference type="EMBL" id="SFZ97436.1"/>
    </source>
</evidence>
<organism evidence="5">
    <name type="scientific">hydrothermal vent metagenome</name>
    <dbReference type="NCBI Taxonomy" id="652676"/>
    <lineage>
        <taxon>unclassified sequences</taxon>
        <taxon>metagenomes</taxon>
        <taxon>ecological metagenomes</taxon>
    </lineage>
</organism>
<dbReference type="PANTHER" id="PTHR30411:SF0">
    <property type="entry name" value="CYS-TRNA(PRO)_CYS-TRNA(CYS) DEACYLASE YBAK"/>
    <property type="match status" value="1"/>
</dbReference>
<dbReference type="CDD" id="cd00002">
    <property type="entry name" value="YbaK_deacylase"/>
    <property type="match status" value="1"/>
</dbReference>
<evidence type="ECO:0000256" key="1">
    <source>
        <dbReference type="ARBA" id="ARBA00009798"/>
    </source>
</evidence>
<dbReference type="SUPFAM" id="SSF55826">
    <property type="entry name" value="YbaK/ProRS associated domain"/>
    <property type="match status" value="1"/>
</dbReference>
<dbReference type="InterPro" id="IPR036754">
    <property type="entry name" value="YbaK/aa-tRNA-synt-asso_dom_sf"/>
</dbReference>
<keyword evidence="2" id="KW-0648">Protein biosynthesis</keyword>
<dbReference type="GO" id="GO:0006412">
    <property type="term" value="P:translation"/>
    <property type="evidence" value="ECO:0007669"/>
    <property type="project" value="UniProtKB-KW"/>
</dbReference>
<dbReference type="Gene3D" id="3.90.960.10">
    <property type="entry name" value="YbaK/aminoacyl-tRNA synthetase-associated domain"/>
    <property type="match status" value="1"/>
</dbReference>
<evidence type="ECO:0000256" key="2">
    <source>
        <dbReference type="ARBA" id="ARBA00022917"/>
    </source>
</evidence>
<name>A0A1W1EBN8_9ZZZZ</name>
<evidence type="ECO:0000259" key="4">
    <source>
        <dbReference type="Pfam" id="PF04073"/>
    </source>
</evidence>
<dbReference type="InterPro" id="IPR007214">
    <property type="entry name" value="YbaK/aa-tRNA-synth-assoc-dom"/>
</dbReference>
<keyword evidence="3" id="KW-0456">Lyase</keyword>
<dbReference type="GO" id="GO:0016829">
    <property type="term" value="F:lyase activity"/>
    <property type="evidence" value="ECO:0007669"/>
    <property type="project" value="UniProtKB-KW"/>
</dbReference>
<dbReference type="InterPro" id="IPR004369">
    <property type="entry name" value="Prolyl-tRNA_editing_YbaK/EbsC"/>
</dbReference>
<dbReference type="AlphaFoldDB" id="A0A1W1EBN8"/>
<sequence length="155" mass="16866">MTPAINEAKKSKIEYTVHEYHHDPLSDSYGLEAASKLGVESERVYKTLVIVHGDKELAVGIVPVSSMLNMKLIAKVLGSKKAAMAETSDVERSTGYILGGVSPLGQKKKLITIVDSSATKYKTIFVSAGRRGLDIELKANDLLLLTKGRFETICQ</sequence>
<comment type="similarity">
    <text evidence="1">Belongs to the prolyl-tRNA editing family. YbaK/EbsC subfamily.</text>
</comment>